<dbReference type="InterPro" id="IPR012464">
    <property type="entry name" value="DUF1676"/>
</dbReference>
<comment type="caution">
    <text evidence="2">The sequence shown here is derived from an EMBL/GenBank/DDBJ whole genome shotgun (WGS) entry which is preliminary data.</text>
</comment>
<keyword evidence="1" id="KW-0472">Membrane</keyword>
<dbReference type="EMBL" id="VTPC01001276">
    <property type="protein sequence ID" value="KAF2902499.1"/>
    <property type="molecule type" value="Genomic_DNA"/>
</dbReference>
<dbReference type="AlphaFoldDB" id="A0A8K0DB29"/>
<protein>
    <submittedName>
        <fullName evidence="2">Uncharacterized protein</fullName>
    </submittedName>
</protein>
<dbReference type="OrthoDB" id="8196390at2759"/>
<evidence type="ECO:0000313" key="3">
    <source>
        <dbReference type="Proteomes" id="UP000801492"/>
    </source>
</evidence>
<sequence length="225" mass="25876">MPESQLRQLAHEPFEYSEAPRGDEPEWDQLTVFVTNNYLLLQIEKFLKSSLIEVKFNDEVTEHGRYSPRFVDEIIDEIDVIEDKKDSIFKRKQLKKLFIPMLIILKLFKLKLLLFLPLILGLASFKKLLGFLAIVVPGMIGFFKLCKPDLHSNFGHSNYYNGPHYSPAGVGYRPHFKEPHPSYSHEYASSYNHGSGDFNFQGGHNSGHDIAYSGYSDYRNAQGNI</sequence>
<dbReference type="PANTHER" id="PTHR21879:SF10">
    <property type="entry name" value="LP14110P"/>
    <property type="match status" value="1"/>
</dbReference>
<name>A0A8K0DB29_IGNLU</name>
<proteinExistence type="predicted"/>
<dbReference type="Proteomes" id="UP000801492">
    <property type="component" value="Unassembled WGS sequence"/>
</dbReference>
<dbReference type="Pfam" id="PF07898">
    <property type="entry name" value="DUF1676"/>
    <property type="match status" value="1"/>
</dbReference>
<accession>A0A8K0DB29</accession>
<gene>
    <name evidence="2" type="ORF">ILUMI_03686</name>
</gene>
<organism evidence="2 3">
    <name type="scientific">Ignelater luminosus</name>
    <name type="common">Cucubano</name>
    <name type="synonym">Pyrophorus luminosus</name>
    <dbReference type="NCBI Taxonomy" id="2038154"/>
    <lineage>
        <taxon>Eukaryota</taxon>
        <taxon>Metazoa</taxon>
        <taxon>Ecdysozoa</taxon>
        <taxon>Arthropoda</taxon>
        <taxon>Hexapoda</taxon>
        <taxon>Insecta</taxon>
        <taxon>Pterygota</taxon>
        <taxon>Neoptera</taxon>
        <taxon>Endopterygota</taxon>
        <taxon>Coleoptera</taxon>
        <taxon>Polyphaga</taxon>
        <taxon>Elateriformia</taxon>
        <taxon>Elateroidea</taxon>
        <taxon>Elateridae</taxon>
        <taxon>Agrypninae</taxon>
        <taxon>Pyrophorini</taxon>
        <taxon>Ignelater</taxon>
    </lineage>
</organism>
<feature type="transmembrane region" description="Helical" evidence="1">
    <location>
        <begin position="97"/>
        <end position="122"/>
    </location>
</feature>
<feature type="non-terminal residue" evidence="2">
    <location>
        <position position="1"/>
    </location>
</feature>
<dbReference type="GO" id="GO:0016020">
    <property type="term" value="C:membrane"/>
    <property type="evidence" value="ECO:0007669"/>
    <property type="project" value="TreeGrafter"/>
</dbReference>
<keyword evidence="3" id="KW-1185">Reference proteome</keyword>
<keyword evidence="1" id="KW-1133">Transmembrane helix</keyword>
<reference evidence="2" key="1">
    <citation type="submission" date="2019-08" db="EMBL/GenBank/DDBJ databases">
        <title>The genome of the North American firefly Photinus pyralis.</title>
        <authorList>
            <consortium name="Photinus pyralis genome working group"/>
            <person name="Fallon T.R."/>
            <person name="Sander Lower S.E."/>
            <person name="Weng J.-K."/>
        </authorList>
    </citation>
    <scope>NUCLEOTIDE SEQUENCE</scope>
    <source>
        <strain evidence="2">TRF0915ILg1</strain>
        <tissue evidence="2">Whole body</tissue>
    </source>
</reference>
<evidence type="ECO:0000256" key="1">
    <source>
        <dbReference type="SAM" id="Phobius"/>
    </source>
</evidence>
<keyword evidence="1" id="KW-0812">Transmembrane</keyword>
<feature type="transmembrane region" description="Helical" evidence="1">
    <location>
        <begin position="128"/>
        <end position="146"/>
    </location>
</feature>
<evidence type="ECO:0000313" key="2">
    <source>
        <dbReference type="EMBL" id="KAF2902499.1"/>
    </source>
</evidence>
<dbReference type="PANTHER" id="PTHR21879">
    <property type="entry name" value="FI03362P-RELATED-RELATED"/>
    <property type="match status" value="1"/>
</dbReference>